<dbReference type="InterPro" id="IPR003829">
    <property type="entry name" value="Pirin_N_dom"/>
</dbReference>
<keyword evidence="2" id="KW-0479">Metal-binding</keyword>
<feature type="binding site" evidence="2">
    <location>
        <position position="60"/>
    </location>
    <ligand>
        <name>Fe cation</name>
        <dbReference type="ChEBI" id="CHEBI:24875"/>
    </ligand>
</feature>
<dbReference type="RefSeq" id="WP_104812520.1">
    <property type="nucleotide sequence ID" value="NZ_MQUB01000001.1"/>
</dbReference>
<feature type="binding site" evidence="2">
    <location>
        <position position="104"/>
    </location>
    <ligand>
        <name>Fe cation</name>
        <dbReference type="ChEBI" id="CHEBI:24875"/>
    </ligand>
</feature>
<dbReference type="InterPro" id="IPR012093">
    <property type="entry name" value="Pirin"/>
</dbReference>
<evidence type="ECO:0008006" key="8">
    <source>
        <dbReference type="Google" id="ProtNLM"/>
    </source>
</evidence>
<dbReference type="PANTHER" id="PTHR43212:SF3">
    <property type="entry name" value="QUERCETIN 2,3-DIOXYGENASE"/>
    <property type="match status" value="1"/>
</dbReference>
<evidence type="ECO:0000256" key="1">
    <source>
        <dbReference type="ARBA" id="ARBA00008416"/>
    </source>
</evidence>
<accession>A0A2S7KPP1</accession>
<evidence type="ECO:0000313" key="7">
    <source>
        <dbReference type="Proteomes" id="UP000239800"/>
    </source>
</evidence>
<evidence type="ECO:0000256" key="2">
    <source>
        <dbReference type="PIRSR" id="PIRSR006232-1"/>
    </source>
</evidence>
<comment type="similarity">
    <text evidence="1 3">Belongs to the pirin family.</text>
</comment>
<dbReference type="Pfam" id="PF02678">
    <property type="entry name" value="Pirin"/>
    <property type="match status" value="1"/>
</dbReference>
<comment type="caution">
    <text evidence="6">The sequence shown here is derived from an EMBL/GenBank/DDBJ whole genome shotgun (WGS) entry which is preliminary data.</text>
</comment>
<dbReference type="InterPro" id="IPR014710">
    <property type="entry name" value="RmlC-like_jellyroll"/>
</dbReference>
<feature type="domain" description="Quercetin 2,3-dioxygenase C-terminal cupin" evidence="5">
    <location>
        <begin position="156"/>
        <end position="235"/>
    </location>
</feature>
<keyword evidence="2" id="KW-0408">Iron</keyword>
<sequence>MKKIFYPENTRGAANFGWLQAKYSFSFANFFDPNRIQFGQLRVLNDDIVAPAMGFGKHPHQNMEIVTIPRSGALRHRDSMGNEGVIESGDIQIMSAGSGVEHSEVNASTKEPVKLFQIWVMPEDQNVAPRYDQRKIASLVKPNQISTVVHPRSEAGGNDLWIHQQAYFNLGNFTEDTQTTYAVKQPGHGVYLLVIEGQVTLGDDILEKRDAMGIWETGEIELNVSAGTEILMIEVPMN</sequence>
<feature type="binding site" evidence="2">
    <location>
        <position position="102"/>
    </location>
    <ligand>
        <name>Fe cation</name>
        <dbReference type="ChEBI" id="CHEBI:24875"/>
    </ligand>
</feature>
<proteinExistence type="inferred from homology"/>
<feature type="binding site" evidence="2">
    <location>
        <position position="58"/>
    </location>
    <ligand>
        <name>Fe cation</name>
        <dbReference type="ChEBI" id="CHEBI:24875"/>
    </ligand>
</feature>
<name>A0A2S7KPP1_9FLAO</name>
<dbReference type="PIRSF" id="PIRSF006232">
    <property type="entry name" value="Pirin"/>
    <property type="match status" value="1"/>
</dbReference>
<dbReference type="SUPFAM" id="SSF51182">
    <property type="entry name" value="RmlC-like cupins"/>
    <property type="match status" value="1"/>
</dbReference>
<dbReference type="Proteomes" id="UP000239800">
    <property type="component" value="Unassembled WGS sequence"/>
</dbReference>
<dbReference type="InterPro" id="IPR011051">
    <property type="entry name" value="RmlC_Cupin_sf"/>
</dbReference>
<organism evidence="6 7">
    <name type="scientific">Aureitalea marina</name>
    <dbReference type="NCBI Taxonomy" id="930804"/>
    <lineage>
        <taxon>Bacteria</taxon>
        <taxon>Pseudomonadati</taxon>
        <taxon>Bacteroidota</taxon>
        <taxon>Flavobacteriia</taxon>
        <taxon>Flavobacteriales</taxon>
        <taxon>Flavobacteriaceae</taxon>
        <taxon>Aureitalea</taxon>
    </lineage>
</organism>
<dbReference type="Pfam" id="PF17954">
    <property type="entry name" value="Pirin_C_2"/>
    <property type="match status" value="1"/>
</dbReference>
<dbReference type="InterPro" id="IPR041602">
    <property type="entry name" value="Quercetinase_C"/>
</dbReference>
<evidence type="ECO:0000256" key="3">
    <source>
        <dbReference type="RuleBase" id="RU003457"/>
    </source>
</evidence>
<gene>
    <name evidence="6" type="ORF">BST85_06520</name>
</gene>
<reference evidence="6 7" key="1">
    <citation type="submission" date="2016-11" db="EMBL/GenBank/DDBJ databases">
        <title>Trade-off between light-utilization and light-protection in marine flavobacteria.</title>
        <authorList>
            <person name="Kumagai Y."/>
        </authorList>
    </citation>
    <scope>NUCLEOTIDE SEQUENCE [LARGE SCALE GENOMIC DNA]</scope>
    <source>
        <strain evidence="6 7">NBRC 107741</strain>
    </source>
</reference>
<dbReference type="EMBL" id="MQUB01000001">
    <property type="protein sequence ID" value="PQB04592.1"/>
    <property type="molecule type" value="Genomic_DNA"/>
</dbReference>
<dbReference type="PANTHER" id="PTHR43212">
    <property type="entry name" value="QUERCETIN 2,3-DIOXYGENASE"/>
    <property type="match status" value="1"/>
</dbReference>
<feature type="domain" description="Pirin N-terminal" evidence="4">
    <location>
        <begin position="15"/>
        <end position="120"/>
    </location>
</feature>
<evidence type="ECO:0000259" key="5">
    <source>
        <dbReference type="Pfam" id="PF17954"/>
    </source>
</evidence>
<protein>
    <recommendedName>
        <fullName evidence="8">Pirin family protein</fullName>
    </recommendedName>
</protein>
<dbReference type="Gene3D" id="2.60.120.10">
    <property type="entry name" value="Jelly Rolls"/>
    <property type="match status" value="2"/>
</dbReference>
<dbReference type="AlphaFoldDB" id="A0A2S7KPP1"/>
<dbReference type="GO" id="GO:0046872">
    <property type="term" value="F:metal ion binding"/>
    <property type="evidence" value="ECO:0007669"/>
    <property type="project" value="UniProtKB-KW"/>
</dbReference>
<evidence type="ECO:0000313" key="6">
    <source>
        <dbReference type="EMBL" id="PQB04592.1"/>
    </source>
</evidence>
<dbReference type="OrthoDB" id="321327at2"/>
<comment type="cofactor">
    <cofactor evidence="2">
        <name>Fe cation</name>
        <dbReference type="ChEBI" id="CHEBI:24875"/>
    </cofactor>
    <text evidence="2">Binds 1 Fe cation per subunit.</text>
</comment>
<keyword evidence="7" id="KW-1185">Reference proteome</keyword>
<evidence type="ECO:0000259" key="4">
    <source>
        <dbReference type="Pfam" id="PF02678"/>
    </source>
</evidence>
<dbReference type="CDD" id="cd02910">
    <property type="entry name" value="cupin_Yhhw_N"/>
    <property type="match status" value="1"/>
</dbReference>